<dbReference type="Gene3D" id="3.20.20.70">
    <property type="entry name" value="Aldolase class I"/>
    <property type="match status" value="1"/>
</dbReference>
<dbReference type="SMART" id="SM01133">
    <property type="entry name" value="DeoC"/>
    <property type="match status" value="1"/>
</dbReference>
<proteinExistence type="inferred from homology"/>
<feature type="active site" description="Schiff-base intermediate with acetaldehyde" evidence="9">
    <location>
        <position position="181"/>
    </location>
</feature>
<dbReference type="GO" id="GO:0009264">
    <property type="term" value="P:deoxyribonucleotide catabolic process"/>
    <property type="evidence" value="ECO:0007669"/>
    <property type="project" value="InterPro"/>
</dbReference>
<protein>
    <recommendedName>
        <fullName evidence="2">deoxyribose-phosphate aldolase</fullName>
        <ecNumber evidence="2">4.1.2.4</ecNumber>
    </recommendedName>
    <alternativeName>
        <fullName evidence="6">2-deoxy-D-ribose 5-phosphate aldolase</fullName>
    </alternativeName>
</protein>
<dbReference type="InterPro" id="IPR028581">
    <property type="entry name" value="DeoC_typeI"/>
</dbReference>
<dbReference type="GO" id="GO:0004139">
    <property type="term" value="F:deoxyribose-phosphate aldolase activity"/>
    <property type="evidence" value="ECO:0007669"/>
    <property type="project" value="UniProtKB-EC"/>
</dbReference>
<keyword evidence="5 9" id="KW-0704">Schiff base</keyword>
<dbReference type="PANTHER" id="PTHR10889:SF1">
    <property type="entry name" value="DEOXYRIBOSE-PHOSPHATE ALDOLASE"/>
    <property type="match status" value="1"/>
</dbReference>
<keyword evidence="11" id="KW-1185">Reference proteome</keyword>
<evidence type="ECO:0000256" key="4">
    <source>
        <dbReference type="ARBA" id="ARBA00023239"/>
    </source>
</evidence>
<dbReference type="PIRSF" id="PIRSF001357">
    <property type="entry name" value="DeoC"/>
    <property type="match status" value="1"/>
</dbReference>
<dbReference type="SUPFAM" id="SSF51569">
    <property type="entry name" value="Aldolase"/>
    <property type="match status" value="1"/>
</dbReference>
<dbReference type="EMBL" id="JAPUFD010000004">
    <property type="protein sequence ID" value="MDI1487011.1"/>
    <property type="molecule type" value="Genomic_DNA"/>
</dbReference>
<evidence type="ECO:0000256" key="8">
    <source>
        <dbReference type="ARBA" id="ARBA00056337"/>
    </source>
</evidence>
<evidence type="ECO:0000256" key="3">
    <source>
        <dbReference type="ARBA" id="ARBA00022490"/>
    </source>
</evidence>
<evidence type="ECO:0000256" key="7">
    <source>
        <dbReference type="ARBA" id="ARBA00048791"/>
    </source>
</evidence>
<dbReference type="InterPro" id="IPR013785">
    <property type="entry name" value="Aldolase_TIM"/>
</dbReference>
<dbReference type="FunFam" id="3.20.20.70:FF:000198">
    <property type="entry name" value="Deoxyribose-phosphate aldolase"/>
    <property type="match status" value="1"/>
</dbReference>
<dbReference type="EC" id="4.1.2.4" evidence="2"/>
<dbReference type="GO" id="GO:0016052">
    <property type="term" value="P:carbohydrate catabolic process"/>
    <property type="evidence" value="ECO:0007669"/>
    <property type="project" value="TreeGrafter"/>
</dbReference>
<evidence type="ECO:0000256" key="2">
    <source>
        <dbReference type="ARBA" id="ARBA00012515"/>
    </source>
</evidence>
<gene>
    <name evidence="10" type="ORF">OHK93_006273</name>
</gene>
<evidence type="ECO:0000256" key="5">
    <source>
        <dbReference type="ARBA" id="ARBA00023270"/>
    </source>
</evidence>
<evidence type="ECO:0000256" key="1">
    <source>
        <dbReference type="ARBA" id="ARBA00010936"/>
    </source>
</evidence>
<reference evidence="10" key="1">
    <citation type="journal article" date="2023" name="Genome Biol. Evol.">
        <title>First Whole Genome Sequence and Flow Cytometry Genome Size Data for the Lichen-Forming Fungus Ramalina farinacea (Ascomycota).</title>
        <authorList>
            <person name="Llewellyn T."/>
            <person name="Mian S."/>
            <person name="Hill R."/>
            <person name="Leitch I.J."/>
            <person name="Gaya E."/>
        </authorList>
    </citation>
    <scope>NUCLEOTIDE SEQUENCE</scope>
    <source>
        <strain evidence="10">LIQ254RAFAR</strain>
    </source>
</reference>
<dbReference type="CDD" id="cd00959">
    <property type="entry name" value="DeoC"/>
    <property type="match status" value="1"/>
</dbReference>
<evidence type="ECO:0000256" key="6">
    <source>
        <dbReference type="ARBA" id="ARBA00032755"/>
    </source>
</evidence>
<sequence>MADLREKIAKAADNLSAYPIDVAKLPKNAQNYAKTIDHTLLKTDATEAQIDGLCDEARSYDFASVCVRLPWVQRAVQNLRGSPVRVVCVVGFHEGTQATSDKVSEAANAVKAGASELDMVLNWHQLKDEHYDEVCEDIVAVRKAAPSQVPLKVILETSQLSRAQIIAGCVIAEAAGAQFLKTSTGFCGQGATVGNVTLMKAVVGSRLEVKASGGIKTSKDCRAMLEAGASRIGASSGKQIVDEIKGGSSKPQADGRFMI</sequence>
<feature type="active site" description="Proton donor/acceptor" evidence="9">
    <location>
        <position position="210"/>
    </location>
</feature>
<evidence type="ECO:0000313" key="11">
    <source>
        <dbReference type="Proteomes" id="UP001161017"/>
    </source>
</evidence>
<dbReference type="NCBIfam" id="TIGR00126">
    <property type="entry name" value="deoC"/>
    <property type="match status" value="1"/>
</dbReference>
<comment type="similarity">
    <text evidence="1">Belongs to the DeoC/FbaB aldolase family. DeoC type 1 subfamily.</text>
</comment>
<comment type="catalytic activity">
    <reaction evidence="7">
        <text>2-deoxy-D-ribose 5-phosphate = D-glyceraldehyde 3-phosphate + acetaldehyde</text>
        <dbReference type="Rhea" id="RHEA:12821"/>
        <dbReference type="ChEBI" id="CHEBI:15343"/>
        <dbReference type="ChEBI" id="CHEBI:59776"/>
        <dbReference type="ChEBI" id="CHEBI:62877"/>
        <dbReference type="EC" id="4.1.2.4"/>
    </reaction>
</comment>
<dbReference type="InterPro" id="IPR011343">
    <property type="entry name" value="DeoC"/>
</dbReference>
<dbReference type="AlphaFoldDB" id="A0AA43QI74"/>
<comment type="caution">
    <text evidence="10">The sequence shown here is derived from an EMBL/GenBank/DDBJ whole genome shotgun (WGS) entry which is preliminary data.</text>
</comment>
<dbReference type="PANTHER" id="PTHR10889">
    <property type="entry name" value="DEOXYRIBOSE-PHOSPHATE ALDOLASE"/>
    <property type="match status" value="1"/>
</dbReference>
<dbReference type="InterPro" id="IPR002915">
    <property type="entry name" value="DeoC/FbaB/LacD_aldolase"/>
</dbReference>
<dbReference type="Proteomes" id="UP001161017">
    <property type="component" value="Unassembled WGS sequence"/>
</dbReference>
<dbReference type="HAMAP" id="MF_00114">
    <property type="entry name" value="DeoC_type1"/>
    <property type="match status" value="1"/>
</dbReference>
<keyword evidence="3" id="KW-0963">Cytoplasm</keyword>
<keyword evidence="4" id="KW-0456">Lyase</keyword>
<dbReference type="GO" id="GO:0005737">
    <property type="term" value="C:cytoplasm"/>
    <property type="evidence" value="ECO:0007669"/>
    <property type="project" value="InterPro"/>
</dbReference>
<evidence type="ECO:0000256" key="9">
    <source>
        <dbReference type="PIRSR" id="PIRSR001357-50"/>
    </source>
</evidence>
<accession>A0AA43QI74</accession>
<organism evidence="10 11">
    <name type="scientific">Ramalina farinacea</name>
    <dbReference type="NCBI Taxonomy" id="258253"/>
    <lineage>
        <taxon>Eukaryota</taxon>
        <taxon>Fungi</taxon>
        <taxon>Dikarya</taxon>
        <taxon>Ascomycota</taxon>
        <taxon>Pezizomycotina</taxon>
        <taxon>Lecanoromycetes</taxon>
        <taxon>OSLEUM clade</taxon>
        <taxon>Lecanoromycetidae</taxon>
        <taxon>Lecanorales</taxon>
        <taxon>Lecanorineae</taxon>
        <taxon>Ramalinaceae</taxon>
        <taxon>Ramalina</taxon>
    </lineage>
</organism>
<name>A0AA43QI74_9LECA</name>
<dbReference type="Pfam" id="PF01791">
    <property type="entry name" value="DeoC"/>
    <property type="match status" value="1"/>
</dbReference>
<comment type="function">
    <text evidence="8">Catalyzes a reversible aldol reaction between acetaldehyde and D-glyceraldehyde 3-phosphate to generate 2-deoxy-D-ribose 5-phosphate.</text>
</comment>
<evidence type="ECO:0000313" key="10">
    <source>
        <dbReference type="EMBL" id="MDI1487011.1"/>
    </source>
</evidence>